<dbReference type="Gene3D" id="1.20.1510.10">
    <property type="entry name" value="Cation efflux protein transmembrane domain"/>
    <property type="match status" value="1"/>
</dbReference>
<protein>
    <submittedName>
        <fullName evidence="9">Cation diffusion facilitator transporter</fullName>
    </submittedName>
</protein>
<organism evidence="9 10">
    <name type="scientific">Mariniplasma anaerobium</name>
    <dbReference type="NCBI Taxonomy" id="2735436"/>
    <lineage>
        <taxon>Bacteria</taxon>
        <taxon>Bacillati</taxon>
        <taxon>Mycoplasmatota</taxon>
        <taxon>Mollicutes</taxon>
        <taxon>Acholeplasmatales</taxon>
        <taxon>Acholeplasmataceae</taxon>
        <taxon>Mariniplasma</taxon>
    </lineage>
</organism>
<dbReference type="InterPro" id="IPR027469">
    <property type="entry name" value="Cation_efflux_TMD_sf"/>
</dbReference>
<evidence type="ECO:0000256" key="3">
    <source>
        <dbReference type="ARBA" id="ARBA00022448"/>
    </source>
</evidence>
<dbReference type="GO" id="GO:0016020">
    <property type="term" value="C:membrane"/>
    <property type="evidence" value="ECO:0007669"/>
    <property type="project" value="UniProtKB-SubCell"/>
</dbReference>
<dbReference type="InterPro" id="IPR050291">
    <property type="entry name" value="CDF_Transporter"/>
</dbReference>
<comment type="similarity">
    <text evidence="2">Belongs to the cation diffusion facilitator (CDF) transporter (TC 2.A.4) family.</text>
</comment>
<comment type="subcellular location">
    <subcellularLocation>
        <location evidence="1">Membrane</location>
        <topology evidence="1">Multi-pass membrane protein</topology>
    </subcellularLocation>
</comment>
<evidence type="ECO:0000259" key="7">
    <source>
        <dbReference type="Pfam" id="PF01545"/>
    </source>
</evidence>
<dbReference type="GO" id="GO:0008324">
    <property type="term" value="F:monoatomic cation transmembrane transporter activity"/>
    <property type="evidence" value="ECO:0007669"/>
    <property type="project" value="InterPro"/>
</dbReference>
<keyword evidence="10" id="KW-1185">Reference proteome</keyword>
<feature type="domain" description="Cation efflux protein cytoplasmic" evidence="8">
    <location>
        <begin position="215"/>
        <end position="293"/>
    </location>
</feature>
<keyword evidence="3" id="KW-0813">Transport</keyword>
<feature type="domain" description="Cation efflux protein transmembrane" evidence="7">
    <location>
        <begin position="14"/>
        <end position="210"/>
    </location>
</feature>
<dbReference type="SUPFAM" id="SSF160240">
    <property type="entry name" value="Cation efflux protein cytoplasmic domain-like"/>
    <property type="match status" value="1"/>
</dbReference>
<reference evidence="9" key="1">
    <citation type="submission" date="2021-01" db="EMBL/GenBank/DDBJ databases">
        <title>Draft genome sequence of Acholeplasmataceae bacterium strain Mahy22.</title>
        <authorList>
            <person name="Watanabe M."/>
            <person name="Kojima H."/>
            <person name="Fukui M."/>
        </authorList>
    </citation>
    <scope>NUCLEOTIDE SEQUENCE</scope>
    <source>
        <strain evidence="9">Mahy22</strain>
    </source>
</reference>
<gene>
    <name evidence="9" type="ORF">MPAN_003910</name>
</gene>
<evidence type="ECO:0000313" key="10">
    <source>
        <dbReference type="Proteomes" id="UP000620133"/>
    </source>
</evidence>
<dbReference type="SUPFAM" id="SSF161111">
    <property type="entry name" value="Cation efflux protein transmembrane domain-like"/>
    <property type="match status" value="1"/>
</dbReference>
<evidence type="ECO:0000256" key="1">
    <source>
        <dbReference type="ARBA" id="ARBA00004141"/>
    </source>
</evidence>
<dbReference type="InterPro" id="IPR002524">
    <property type="entry name" value="Cation_efflux"/>
</dbReference>
<dbReference type="Pfam" id="PF16916">
    <property type="entry name" value="ZT_dimer"/>
    <property type="match status" value="1"/>
</dbReference>
<evidence type="ECO:0000313" key="9">
    <source>
        <dbReference type="EMBL" id="BCR35498.1"/>
    </source>
</evidence>
<dbReference type="EMBL" id="AP024412">
    <property type="protein sequence ID" value="BCR35498.1"/>
    <property type="molecule type" value="Genomic_DNA"/>
</dbReference>
<keyword evidence="6" id="KW-0472">Membrane</keyword>
<proteinExistence type="inferred from homology"/>
<sequence>MTKQSRKKILSAIYIGLIANIFLTLIKIGFGLWGNAQSLVSDGINSFSDIFMSLMIFFVLKVATKKPDHNHPYGHQKFEGLAYFTIGIIFSFTAIFIGYRAVASIIEYSINQSAVLKPDIITLYISILSLGVKIGLTIFYFKLNKLYKNPTIKAEYKNHFFDIWSTSLTVIVLVLAQYNLIIFDYIGSLIISFFILRLSISILKEAATFLVDQAPDNSELKHIRDYISSVDGVVTIDDLKARMHMTELYVDVEIGVKENLSLKEAHEIAEYVHEHVEHKFEEVIHCMVHVNPHK</sequence>
<evidence type="ECO:0000256" key="5">
    <source>
        <dbReference type="ARBA" id="ARBA00022989"/>
    </source>
</evidence>
<dbReference type="InterPro" id="IPR058533">
    <property type="entry name" value="Cation_efflux_TM"/>
</dbReference>
<keyword evidence="5" id="KW-1133">Transmembrane helix</keyword>
<dbReference type="PANTHER" id="PTHR43840">
    <property type="entry name" value="MITOCHONDRIAL METAL TRANSPORTER 1-RELATED"/>
    <property type="match status" value="1"/>
</dbReference>
<evidence type="ECO:0000259" key="8">
    <source>
        <dbReference type="Pfam" id="PF16916"/>
    </source>
</evidence>
<dbReference type="AlphaFoldDB" id="A0A7U9TJ79"/>
<dbReference type="RefSeq" id="WP_176240012.1">
    <property type="nucleotide sequence ID" value="NZ_AP024412.1"/>
</dbReference>
<dbReference type="PANTHER" id="PTHR43840:SF15">
    <property type="entry name" value="MITOCHONDRIAL METAL TRANSPORTER 1-RELATED"/>
    <property type="match status" value="1"/>
</dbReference>
<dbReference type="InterPro" id="IPR027470">
    <property type="entry name" value="Cation_efflux_CTD"/>
</dbReference>
<evidence type="ECO:0000256" key="4">
    <source>
        <dbReference type="ARBA" id="ARBA00022692"/>
    </source>
</evidence>
<evidence type="ECO:0000256" key="6">
    <source>
        <dbReference type="ARBA" id="ARBA00023136"/>
    </source>
</evidence>
<dbReference type="NCBIfam" id="TIGR01297">
    <property type="entry name" value="CDF"/>
    <property type="match status" value="1"/>
</dbReference>
<name>A0A7U9TJ79_9MOLU</name>
<keyword evidence="4" id="KW-0812">Transmembrane</keyword>
<dbReference type="Gene3D" id="3.30.70.1350">
    <property type="entry name" value="Cation efflux protein, cytoplasmic domain"/>
    <property type="match status" value="1"/>
</dbReference>
<accession>A0A7U9TJ79</accession>
<dbReference type="Pfam" id="PF01545">
    <property type="entry name" value="Cation_efflux"/>
    <property type="match status" value="1"/>
</dbReference>
<evidence type="ECO:0000256" key="2">
    <source>
        <dbReference type="ARBA" id="ARBA00008114"/>
    </source>
</evidence>
<dbReference type="Proteomes" id="UP000620133">
    <property type="component" value="Chromosome"/>
</dbReference>
<dbReference type="InterPro" id="IPR036837">
    <property type="entry name" value="Cation_efflux_CTD_sf"/>
</dbReference>
<dbReference type="KEGG" id="manr:MPAN_003910"/>